<organism evidence="2 3">
    <name type="scientific">Petrolisthes manimaculis</name>
    <dbReference type="NCBI Taxonomy" id="1843537"/>
    <lineage>
        <taxon>Eukaryota</taxon>
        <taxon>Metazoa</taxon>
        <taxon>Ecdysozoa</taxon>
        <taxon>Arthropoda</taxon>
        <taxon>Crustacea</taxon>
        <taxon>Multicrustacea</taxon>
        <taxon>Malacostraca</taxon>
        <taxon>Eumalacostraca</taxon>
        <taxon>Eucarida</taxon>
        <taxon>Decapoda</taxon>
        <taxon>Pleocyemata</taxon>
        <taxon>Anomura</taxon>
        <taxon>Galatheoidea</taxon>
        <taxon>Porcellanidae</taxon>
        <taxon>Petrolisthes</taxon>
    </lineage>
</organism>
<dbReference type="EMBL" id="JAWZYT010001895">
    <property type="protein sequence ID" value="KAK4308428.1"/>
    <property type="molecule type" value="Genomic_DNA"/>
</dbReference>
<dbReference type="AlphaFoldDB" id="A0AAE1PHF3"/>
<evidence type="ECO:0000313" key="3">
    <source>
        <dbReference type="Proteomes" id="UP001292094"/>
    </source>
</evidence>
<sequence length="75" mass="8215">DDEEDECEDGVEAGPCVDVLDHLVSVVLMAGDVVETRDTTTEEGTRDTNEEGTRDSNEEGTRDTNEEGTRDSTEH</sequence>
<feature type="non-terminal residue" evidence="2">
    <location>
        <position position="1"/>
    </location>
</feature>
<comment type="caution">
    <text evidence="2">The sequence shown here is derived from an EMBL/GenBank/DDBJ whole genome shotgun (WGS) entry which is preliminary data.</text>
</comment>
<dbReference type="Proteomes" id="UP001292094">
    <property type="component" value="Unassembled WGS sequence"/>
</dbReference>
<feature type="region of interest" description="Disordered" evidence="1">
    <location>
        <begin position="31"/>
        <end position="75"/>
    </location>
</feature>
<protein>
    <submittedName>
        <fullName evidence="2">Uncharacterized protein</fullName>
    </submittedName>
</protein>
<reference evidence="2" key="1">
    <citation type="submission" date="2023-11" db="EMBL/GenBank/DDBJ databases">
        <title>Genome assemblies of two species of porcelain crab, Petrolisthes cinctipes and Petrolisthes manimaculis (Anomura: Porcellanidae).</title>
        <authorList>
            <person name="Angst P."/>
        </authorList>
    </citation>
    <scope>NUCLEOTIDE SEQUENCE</scope>
    <source>
        <strain evidence="2">PB745_02</strain>
        <tissue evidence="2">Gill</tissue>
    </source>
</reference>
<feature type="compositionally biased region" description="Basic and acidic residues" evidence="1">
    <location>
        <begin position="34"/>
        <end position="75"/>
    </location>
</feature>
<evidence type="ECO:0000256" key="1">
    <source>
        <dbReference type="SAM" id="MobiDB-lite"/>
    </source>
</evidence>
<proteinExistence type="predicted"/>
<evidence type="ECO:0000313" key="2">
    <source>
        <dbReference type="EMBL" id="KAK4308428.1"/>
    </source>
</evidence>
<accession>A0AAE1PHF3</accession>
<keyword evidence="3" id="KW-1185">Reference proteome</keyword>
<name>A0AAE1PHF3_9EUCA</name>
<gene>
    <name evidence="2" type="ORF">Pmani_019866</name>
</gene>